<organism evidence="1 2">
    <name type="scientific">Paramecium sonneborni</name>
    <dbReference type="NCBI Taxonomy" id="65129"/>
    <lineage>
        <taxon>Eukaryota</taxon>
        <taxon>Sar</taxon>
        <taxon>Alveolata</taxon>
        <taxon>Ciliophora</taxon>
        <taxon>Intramacronucleata</taxon>
        <taxon>Oligohymenophorea</taxon>
        <taxon>Peniculida</taxon>
        <taxon>Parameciidae</taxon>
        <taxon>Paramecium</taxon>
    </lineage>
</organism>
<reference evidence="1" key="1">
    <citation type="submission" date="2021-01" db="EMBL/GenBank/DDBJ databases">
        <authorList>
            <consortium name="Genoscope - CEA"/>
            <person name="William W."/>
        </authorList>
    </citation>
    <scope>NUCLEOTIDE SEQUENCE</scope>
</reference>
<dbReference type="EMBL" id="CAJJDN010000028">
    <property type="protein sequence ID" value="CAD8071499.1"/>
    <property type="molecule type" value="Genomic_DNA"/>
</dbReference>
<keyword evidence="2" id="KW-1185">Reference proteome</keyword>
<evidence type="ECO:0000313" key="2">
    <source>
        <dbReference type="Proteomes" id="UP000692954"/>
    </source>
</evidence>
<evidence type="ECO:0000313" key="1">
    <source>
        <dbReference type="EMBL" id="CAD8071499.1"/>
    </source>
</evidence>
<name>A0A8S1LWA0_9CILI</name>
<gene>
    <name evidence="1" type="ORF">PSON_ATCC_30995.1.T0280090</name>
</gene>
<comment type="caution">
    <text evidence="1">The sequence shown here is derived from an EMBL/GenBank/DDBJ whole genome shotgun (WGS) entry which is preliminary data.</text>
</comment>
<sequence>MLQENLNKRPFAKINQNMIGYTQIVVFEEKFQFDHKIFQKLPYSF</sequence>
<protein>
    <submittedName>
        <fullName evidence="1">Uncharacterized protein</fullName>
    </submittedName>
</protein>
<dbReference type="AlphaFoldDB" id="A0A8S1LWA0"/>
<dbReference type="Proteomes" id="UP000692954">
    <property type="component" value="Unassembled WGS sequence"/>
</dbReference>
<proteinExistence type="predicted"/>
<accession>A0A8S1LWA0</accession>